<dbReference type="PROSITE" id="PS51910">
    <property type="entry name" value="GH18_2"/>
    <property type="match status" value="1"/>
</dbReference>
<dbReference type="STRING" id="215250.A0A316YH74"/>
<protein>
    <recommendedName>
        <fullName evidence="2">Chitinase domain-containing protein 1</fullName>
    </recommendedName>
</protein>
<feature type="signal peptide" evidence="4">
    <location>
        <begin position="1"/>
        <end position="20"/>
    </location>
</feature>
<dbReference type="AlphaFoldDB" id="A0A316YH74"/>
<evidence type="ECO:0000256" key="4">
    <source>
        <dbReference type="SAM" id="SignalP"/>
    </source>
</evidence>
<evidence type="ECO:0000313" key="7">
    <source>
        <dbReference type="Proteomes" id="UP000245768"/>
    </source>
</evidence>
<dbReference type="OrthoDB" id="10254444at2759"/>
<dbReference type="EMBL" id="KZ819638">
    <property type="protein sequence ID" value="PWN88426.1"/>
    <property type="molecule type" value="Genomic_DNA"/>
</dbReference>
<dbReference type="PANTHER" id="PTHR46066:SF2">
    <property type="entry name" value="CHITINASE DOMAIN-CONTAINING PROTEIN 1"/>
    <property type="match status" value="1"/>
</dbReference>
<dbReference type="SUPFAM" id="SSF51445">
    <property type="entry name" value="(Trans)glycosidases"/>
    <property type="match status" value="1"/>
</dbReference>
<evidence type="ECO:0000256" key="1">
    <source>
        <dbReference type="ARBA" id="ARBA00009336"/>
    </source>
</evidence>
<feature type="domain" description="GH18" evidence="5">
    <location>
        <begin position="57"/>
        <end position="499"/>
    </location>
</feature>
<dbReference type="Proteomes" id="UP000245768">
    <property type="component" value="Unassembled WGS sequence"/>
</dbReference>
<dbReference type="GO" id="GO:0005975">
    <property type="term" value="P:carbohydrate metabolic process"/>
    <property type="evidence" value="ECO:0007669"/>
    <property type="project" value="InterPro"/>
</dbReference>
<dbReference type="InterPro" id="IPR001223">
    <property type="entry name" value="Glyco_hydro18_cat"/>
</dbReference>
<evidence type="ECO:0000259" key="5">
    <source>
        <dbReference type="PROSITE" id="PS51910"/>
    </source>
</evidence>
<dbReference type="GeneID" id="37044318"/>
<dbReference type="GO" id="GO:0012505">
    <property type="term" value="C:endomembrane system"/>
    <property type="evidence" value="ECO:0007669"/>
    <property type="project" value="TreeGrafter"/>
</dbReference>
<dbReference type="PANTHER" id="PTHR46066">
    <property type="entry name" value="CHITINASE DOMAIN-CONTAINING PROTEIN 1 FAMILY MEMBER"/>
    <property type="match status" value="1"/>
</dbReference>
<dbReference type="GO" id="GO:0070492">
    <property type="term" value="F:oligosaccharide binding"/>
    <property type="evidence" value="ECO:0007669"/>
    <property type="project" value="TreeGrafter"/>
</dbReference>
<feature type="compositionally biased region" description="Basic and acidic residues" evidence="3">
    <location>
        <begin position="363"/>
        <end position="385"/>
    </location>
</feature>
<reference evidence="6 7" key="1">
    <citation type="journal article" date="2018" name="Mol. Biol. Evol.">
        <title>Broad Genomic Sampling Reveals a Smut Pathogenic Ancestry of the Fungal Clade Ustilaginomycotina.</title>
        <authorList>
            <person name="Kijpornyongpan T."/>
            <person name="Mondo S.J."/>
            <person name="Barry K."/>
            <person name="Sandor L."/>
            <person name="Lee J."/>
            <person name="Lipzen A."/>
            <person name="Pangilinan J."/>
            <person name="LaButti K."/>
            <person name="Hainaut M."/>
            <person name="Henrissat B."/>
            <person name="Grigoriev I.V."/>
            <person name="Spatafora J.W."/>
            <person name="Aime M.C."/>
        </authorList>
    </citation>
    <scope>NUCLEOTIDE SEQUENCE [LARGE SCALE GENOMIC DNA]</scope>
    <source>
        <strain evidence="6 7">MCA 4198</strain>
    </source>
</reference>
<dbReference type="Gene3D" id="3.20.20.80">
    <property type="entry name" value="Glycosidases"/>
    <property type="match status" value="1"/>
</dbReference>
<gene>
    <name evidence="6" type="ORF">FA10DRAFT_268615</name>
</gene>
<evidence type="ECO:0000256" key="2">
    <source>
        <dbReference type="ARBA" id="ARBA00040976"/>
    </source>
</evidence>
<accession>A0A316YH74</accession>
<keyword evidence="4" id="KW-0732">Signal</keyword>
<proteinExistence type="inferred from homology"/>
<sequence>MILRLSALLALLLLTATARSQSLYSPYPSRTTIIAQADQQRSNSSVVNHVRQHTSGRTVLGYVTPWHPRGIKMAEAFRGKFDILAPAWHTIEPLHLTGETYYQVGGGPTSEADKEWVKRLQAPGKDSEGNVLDPVNISPRYVLDKFTPEDLVELLNSKVHMASLASGIVDSVLEHQYNGIVFECAAVWAISPLVELLSDRLHDEGKTISVVLPGMRQGKATEDIKSNQIILHGLRTLSNLVDHVMIMTYDHAGSQGVAFGEAHALKELPPGSPLAREGVRTPGPNTPLDFLVTNIEQLSGDMEVSDAHFAIQQAQGWTHSFESKLLMGLPLYGYSYAVAWFDKSSNSSDGIPRIPPSSPIGSKDNDTEAQARSRGAADKKDRERPTVVPVLRFPGEPFKHSDLVAQLDTHKALIRLDEASQEQYFDYVKQLPPSQQPKLTDEDKAKLGDQDKPLASYYRAYFPSAHTMQQRLKAIGKFNDVGVALWDVGMAGEWLLHEL</sequence>
<keyword evidence="7" id="KW-1185">Reference proteome</keyword>
<organism evidence="6 7">
    <name type="scientific">Acaromyces ingoldii</name>
    <dbReference type="NCBI Taxonomy" id="215250"/>
    <lineage>
        <taxon>Eukaryota</taxon>
        <taxon>Fungi</taxon>
        <taxon>Dikarya</taxon>
        <taxon>Basidiomycota</taxon>
        <taxon>Ustilaginomycotina</taxon>
        <taxon>Exobasidiomycetes</taxon>
        <taxon>Exobasidiales</taxon>
        <taxon>Cryptobasidiaceae</taxon>
        <taxon>Acaromyces</taxon>
    </lineage>
</organism>
<feature type="region of interest" description="Disordered" evidence="3">
    <location>
        <begin position="346"/>
        <end position="385"/>
    </location>
</feature>
<comment type="similarity">
    <text evidence="1">Belongs to the glycosyl hydrolase 18 family.</text>
</comment>
<evidence type="ECO:0000256" key="3">
    <source>
        <dbReference type="SAM" id="MobiDB-lite"/>
    </source>
</evidence>
<dbReference type="InParanoid" id="A0A316YH74"/>
<dbReference type="RefSeq" id="XP_025375624.1">
    <property type="nucleotide sequence ID" value="XM_025522402.1"/>
</dbReference>
<evidence type="ECO:0000313" key="6">
    <source>
        <dbReference type="EMBL" id="PWN88426.1"/>
    </source>
</evidence>
<feature type="chain" id="PRO_5016455321" description="Chitinase domain-containing protein 1" evidence="4">
    <location>
        <begin position="21"/>
        <end position="499"/>
    </location>
</feature>
<dbReference type="InterPro" id="IPR017853">
    <property type="entry name" value="GH"/>
</dbReference>
<name>A0A316YH74_9BASI</name>